<dbReference type="Proteomes" id="UP001232163">
    <property type="component" value="Unassembled WGS sequence"/>
</dbReference>
<dbReference type="PROSITE" id="PS01124">
    <property type="entry name" value="HTH_ARAC_FAMILY_2"/>
    <property type="match status" value="1"/>
</dbReference>
<evidence type="ECO:0000256" key="3">
    <source>
        <dbReference type="ARBA" id="ARBA00023163"/>
    </source>
</evidence>
<dbReference type="RefSeq" id="WP_307469593.1">
    <property type="nucleotide sequence ID" value="NZ_JAURUR010000026.1"/>
</dbReference>
<dbReference type="InterPro" id="IPR046532">
    <property type="entry name" value="DUF6597"/>
</dbReference>
<reference evidence="5 6" key="1">
    <citation type="submission" date="2023-07" db="EMBL/GenBank/DDBJ databases">
        <title>Genomic Encyclopedia of Type Strains, Phase IV (KMG-IV): sequencing the most valuable type-strain genomes for metagenomic binning, comparative biology and taxonomic classification.</title>
        <authorList>
            <person name="Goeker M."/>
        </authorList>
    </citation>
    <scope>NUCLEOTIDE SEQUENCE [LARGE SCALE GENOMIC DNA]</scope>
    <source>
        <strain evidence="5 6">NIO-1023</strain>
    </source>
</reference>
<evidence type="ECO:0000259" key="4">
    <source>
        <dbReference type="PROSITE" id="PS01124"/>
    </source>
</evidence>
<proteinExistence type="predicted"/>
<keyword evidence="1" id="KW-0805">Transcription regulation</keyword>
<dbReference type="InterPro" id="IPR018060">
    <property type="entry name" value="HTH_AraC"/>
</dbReference>
<evidence type="ECO:0000313" key="5">
    <source>
        <dbReference type="EMBL" id="MDP9766396.1"/>
    </source>
</evidence>
<comment type="caution">
    <text evidence="5">The sequence shown here is derived from an EMBL/GenBank/DDBJ whole genome shotgun (WGS) entry which is preliminary data.</text>
</comment>
<keyword evidence="6" id="KW-1185">Reference proteome</keyword>
<dbReference type="Pfam" id="PF20240">
    <property type="entry name" value="DUF6597"/>
    <property type="match status" value="1"/>
</dbReference>
<sequence>MAYREFTPAPPLQPLVGRLWVMDHDAPGTAYEHRLLPERLARLTFASAPNWERDGREVWTPRPAALLAGLTVRPRDGLVRGAGRVLGAELFPWGAKQLFGWQADAPLDLSDRPEAVAITALLRAGNVGEAREVLEDWLLRRLRVTDQEPGRGVQAARVLYTTPGEATVTRLAQALNVSVRQLEREFVREVGVTPKTLARLIRFGEVQDRLGRQPGGTLTALAHDLNFTDQAHLNREFRALAHMAPGQYLKFLGRRQAAEGIS</sequence>
<protein>
    <submittedName>
        <fullName evidence="5">AraC-like DNA-binding protein</fullName>
    </submittedName>
</protein>
<evidence type="ECO:0000256" key="1">
    <source>
        <dbReference type="ARBA" id="ARBA00023015"/>
    </source>
</evidence>
<keyword evidence="2" id="KW-0238">DNA-binding</keyword>
<evidence type="ECO:0000256" key="2">
    <source>
        <dbReference type="ARBA" id="ARBA00023125"/>
    </source>
</evidence>
<name>A0ABT9MII5_9DEIO</name>
<dbReference type="Pfam" id="PF12833">
    <property type="entry name" value="HTH_18"/>
    <property type="match status" value="1"/>
</dbReference>
<accession>A0ABT9MII5</accession>
<dbReference type="SMART" id="SM00342">
    <property type="entry name" value="HTH_ARAC"/>
    <property type="match status" value="1"/>
</dbReference>
<evidence type="ECO:0000313" key="6">
    <source>
        <dbReference type="Proteomes" id="UP001232163"/>
    </source>
</evidence>
<dbReference type="PANTHER" id="PTHR46796">
    <property type="entry name" value="HTH-TYPE TRANSCRIPTIONAL ACTIVATOR RHAS-RELATED"/>
    <property type="match status" value="1"/>
</dbReference>
<dbReference type="EMBL" id="JAURUR010000026">
    <property type="protein sequence ID" value="MDP9766396.1"/>
    <property type="molecule type" value="Genomic_DNA"/>
</dbReference>
<gene>
    <name evidence="5" type="ORF">QO006_003863</name>
</gene>
<organism evidence="5 6">
    <name type="scientific">Deinococcus enclensis</name>
    <dbReference type="NCBI Taxonomy" id="1049582"/>
    <lineage>
        <taxon>Bacteria</taxon>
        <taxon>Thermotogati</taxon>
        <taxon>Deinococcota</taxon>
        <taxon>Deinococci</taxon>
        <taxon>Deinococcales</taxon>
        <taxon>Deinococcaceae</taxon>
        <taxon>Deinococcus</taxon>
    </lineage>
</organism>
<dbReference type="Gene3D" id="1.10.10.60">
    <property type="entry name" value="Homeodomain-like"/>
    <property type="match status" value="1"/>
</dbReference>
<keyword evidence="3" id="KW-0804">Transcription</keyword>
<dbReference type="InterPro" id="IPR050204">
    <property type="entry name" value="AraC_XylS_family_regulators"/>
</dbReference>
<feature type="domain" description="HTH araC/xylS-type" evidence="4">
    <location>
        <begin position="167"/>
        <end position="251"/>
    </location>
</feature>